<dbReference type="AlphaFoldDB" id="A0A7G2CM23"/>
<gene>
    <name evidence="2" type="ORF">ADEAN_000762200</name>
</gene>
<reference evidence="2 3" key="1">
    <citation type="submission" date="2020-08" db="EMBL/GenBank/DDBJ databases">
        <authorList>
            <person name="Newling K."/>
            <person name="Davey J."/>
            <person name="Forrester S."/>
        </authorList>
    </citation>
    <scope>NUCLEOTIDE SEQUENCE [LARGE SCALE GENOMIC DNA]</scope>
    <source>
        <strain evidence="3">Crithidia deanei Carvalho (ATCC PRA-265)</strain>
    </source>
</reference>
<evidence type="ECO:0000256" key="1">
    <source>
        <dbReference type="SAM" id="MobiDB-lite"/>
    </source>
</evidence>
<evidence type="ECO:0000313" key="2">
    <source>
        <dbReference type="EMBL" id="CAD2220107.1"/>
    </source>
</evidence>
<feature type="region of interest" description="Disordered" evidence="1">
    <location>
        <begin position="27"/>
        <end position="86"/>
    </location>
</feature>
<accession>A0A7G2CM23</accession>
<sequence length="97" mass="10526">MLASHTTMIGEGFNPFDISMLNATHKRKGTVPVAKKSNPTNKRSTKTPAAPVQEVTVDVEAPTGNGNNIQQNNNNNKKAKPNNNNATYNIFDIDGIF</sequence>
<proteinExistence type="predicted"/>
<organism evidence="2 3">
    <name type="scientific">Angomonas deanei</name>
    <dbReference type="NCBI Taxonomy" id="59799"/>
    <lineage>
        <taxon>Eukaryota</taxon>
        <taxon>Discoba</taxon>
        <taxon>Euglenozoa</taxon>
        <taxon>Kinetoplastea</taxon>
        <taxon>Metakinetoplastina</taxon>
        <taxon>Trypanosomatida</taxon>
        <taxon>Trypanosomatidae</taxon>
        <taxon>Strigomonadinae</taxon>
        <taxon>Angomonas</taxon>
    </lineage>
</organism>
<dbReference type="Proteomes" id="UP000515908">
    <property type="component" value="Chromosome 16"/>
</dbReference>
<dbReference type="VEuPathDB" id="TriTrypDB:ADEAN_000762200"/>
<protein>
    <submittedName>
        <fullName evidence="2">Uncharacterized protein</fullName>
    </submittedName>
</protein>
<evidence type="ECO:0000313" key="3">
    <source>
        <dbReference type="Proteomes" id="UP000515908"/>
    </source>
</evidence>
<keyword evidence="3" id="KW-1185">Reference proteome</keyword>
<dbReference type="EMBL" id="LR877160">
    <property type="protein sequence ID" value="CAD2220107.1"/>
    <property type="molecule type" value="Genomic_DNA"/>
</dbReference>
<name>A0A7G2CM23_9TRYP</name>
<feature type="compositionally biased region" description="Low complexity" evidence="1">
    <location>
        <begin position="62"/>
        <end position="86"/>
    </location>
</feature>